<dbReference type="Proteomes" id="UP000789901">
    <property type="component" value="Unassembled WGS sequence"/>
</dbReference>
<evidence type="ECO:0000313" key="3">
    <source>
        <dbReference type="EMBL" id="CAG8781154.1"/>
    </source>
</evidence>
<dbReference type="InterPro" id="IPR006569">
    <property type="entry name" value="CID_dom"/>
</dbReference>
<dbReference type="Gene3D" id="1.25.40.90">
    <property type="match status" value="1"/>
</dbReference>
<name>A0ABN7VM42_GIGMA</name>
<dbReference type="InterPro" id="IPR024638">
    <property type="entry name" value="Ctk3_N"/>
</dbReference>
<dbReference type="SUPFAM" id="SSF48464">
    <property type="entry name" value="ENTH/VHS domain"/>
    <property type="match status" value="1"/>
</dbReference>
<evidence type="ECO:0000313" key="4">
    <source>
        <dbReference type="Proteomes" id="UP000789901"/>
    </source>
</evidence>
<dbReference type="PANTHER" id="PTHR28291:SF1">
    <property type="entry name" value="CTD KINASE SUBUNIT GAMMA"/>
    <property type="match status" value="1"/>
</dbReference>
<evidence type="ECO:0000256" key="1">
    <source>
        <dbReference type="SAM" id="MobiDB-lite"/>
    </source>
</evidence>
<feature type="domain" description="CID" evidence="2">
    <location>
        <begin position="12"/>
        <end position="147"/>
    </location>
</feature>
<keyword evidence="4" id="KW-1185">Reference proteome</keyword>
<accession>A0ABN7VM42</accession>
<dbReference type="InterPro" id="IPR008942">
    <property type="entry name" value="ENTH_VHS"/>
</dbReference>
<sequence>MSQYTNSSGDIDPFEARLHFNSILKKITSSQQTIQTCTTFALRHHKYYEDLYRCIMEVMENATIMTRMNLFYFLDSLCVKSKKVEFNKYIEYIQRDLKKIVVDYVCERDDGCFNLVNTLKILSNWKEKSYFDISVIESTERVLLDWKKEPNYPAKLKLSKHDILKRIEEDRERAKHLREDIWWVDKSIPDGEALSLWEECSDLDKNDYLEILTENFKYQPDYPWLDVYKKVKLWNEEQKQLEEEELKARLEEEERARQKLKEEERERQKLEEEERERQKLEEEERERQKLEEEERARQKLEEEEQARQKLEEEERARQKLEEEEERARQKLEEVERARQKLEEEERARQKLEEEERVLQKLEEEEQARQKLEEDERERQRLEEELKAQQKIEEEKERQLLEEERERQLLEERTRQEFEELKEKQQRIEREEFKEEQQLVDEEDHSFRSIGTKRQHCLDDILNYDVHEIKRLSKKARTQDYYDDYNHLVISADNCSDENNFNINEHIGHFSKSQGIDGKGYISQNDNDKPLEREMADDSQHNHSINNNFGKNINPISTYSIIDKDEESSLENKNEDYINEIQRSRMPFDPVRDAQNVDMNQDTTYSYTTSNAVPDDENAYNQQSLYSRPVETLEVSNNAETLVNEAIQPEECHIEQIAGSHLNLLMQAVGLLEAGVSSLPEDL</sequence>
<proteinExistence type="predicted"/>
<reference evidence="3 4" key="1">
    <citation type="submission" date="2021-06" db="EMBL/GenBank/DDBJ databases">
        <authorList>
            <person name="Kallberg Y."/>
            <person name="Tangrot J."/>
            <person name="Rosling A."/>
        </authorList>
    </citation>
    <scope>NUCLEOTIDE SEQUENCE [LARGE SCALE GENOMIC DNA]</scope>
    <source>
        <strain evidence="3 4">120-4 pot B 10/14</strain>
    </source>
</reference>
<comment type="caution">
    <text evidence="3">The sequence shown here is derived from an EMBL/GenBank/DDBJ whole genome shotgun (WGS) entry which is preliminary data.</text>
</comment>
<protein>
    <submittedName>
        <fullName evidence="3">45756_t:CDS:1</fullName>
    </submittedName>
</protein>
<feature type="region of interest" description="Disordered" evidence="1">
    <location>
        <begin position="362"/>
        <end position="383"/>
    </location>
</feature>
<dbReference type="PANTHER" id="PTHR28291">
    <property type="entry name" value="CTD KINASE SUBUNIT GAMMA"/>
    <property type="match status" value="1"/>
</dbReference>
<organism evidence="3 4">
    <name type="scientific">Gigaspora margarita</name>
    <dbReference type="NCBI Taxonomy" id="4874"/>
    <lineage>
        <taxon>Eukaryota</taxon>
        <taxon>Fungi</taxon>
        <taxon>Fungi incertae sedis</taxon>
        <taxon>Mucoromycota</taxon>
        <taxon>Glomeromycotina</taxon>
        <taxon>Glomeromycetes</taxon>
        <taxon>Diversisporales</taxon>
        <taxon>Gigasporaceae</taxon>
        <taxon>Gigaspora</taxon>
    </lineage>
</organism>
<dbReference type="InterPro" id="IPR024637">
    <property type="entry name" value="Ctk3_C"/>
</dbReference>
<dbReference type="PROSITE" id="PS51391">
    <property type="entry name" value="CID"/>
    <property type="match status" value="1"/>
</dbReference>
<gene>
    <name evidence="3" type="ORF">GMARGA_LOCUS19745</name>
</gene>
<dbReference type="Pfam" id="PF12350">
    <property type="entry name" value="CTK3_C"/>
    <property type="match status" value="1"/>
</dbReference>
<evidence type="ECO:0000259" key="2">
    <source>
        <dbReference type="PROSITE" id="PS51391"/>
    </source>
</evidence>
<dbReference type="InterPro" id="IPR042326">
    <property type="entry name" value="Ctk3"/>
</dbReference>
<feature type="region of interest" description="Disordered" evidence="1">
    <location>
        <begin position="278"/>
        <end position="331"/>
    </location>
</feature>
<dbReference type="EMBL" id="CAJVQB010016706">
    <property type="protein sequence ID" value="CAG8781154.1"/>
    <property type="molecule type" value="Genomic_DNA"/>
</dbReference>
<dbReference type="Pfam" id="PF12243">
    <property type="entry name" value="CTK3"/>
    <property type="match status" value="1"/>
</dbReference>
<dbReference type="SMART" id="SM00582">
    <property type="entry name" value="RPR"/>
    <property type="match status" value="1"/>
</dbReference>